<proteinExistence type="predicted"/>
<gene>
    <name evidence="1" type="ORF">GSUB_04945</name>
</gene>
<dbReference type="InterPro" id="IPR036388">
    <property type="entry name" value="WH-like_DNA-bd_sf"/>
</dbReference>
<evidence type="ECO:0000313" key="2">
    <source>
        <dbReference type="Proteomes" id="UP000035036"/>
    </source>
</evidence>
<dbReference type="Gene3D" id="1.10.10.10">
    <property type="entry name" value="Winged helix-like DNA-binding domain superfamily/Winged helix DNA-binding domain"/>
    <property type="match status" value="1"/>
</dbReference>
<dbReference type="STRING" id="483547.GSUB_04945"/>
<reference evidence="1 2" key="1">
    <citation type="journal article" date="2015" name="Genome Announc.">
        <title>Genomes of Geoalkalibacter ferrihydriticus Z-0531T and Geoalkalibacter subterraneus Red1T, Two Haloalkaliphilic Metal-Reducing Deltaproteobacteria.</title>
        <authorList>
            <person name="Badalamenti J.P."/>
            <person name="Krajmalnik-Brown R."/>
            <person name="Torres C.I."/>
            <person name="Bond D.R."/>
        </authorList>
    </citation>
    <scope>NUCLEOTIDE SEQUENCE [LARGE SCALE GENOMIC DNA]</scope>
    <source>
        <strain evidence="1 2">Red1</strain>
    </source>
</reference>
<organism evidence="1 2">
    <name type="scientific">Geoalkalibacter subterraneus</name>
    <dbReference type="NCBI Taxonomy" id="483547"/>
    <lineage>
        <taxon>Bacteria</taxon>
        <taxon>Pseudomonadati</taxon>
        <taxon>Thermodesulfobacteriota</taxon>
        <taxon>Desulfuromonadia</taxon>
        <taxon>Desulfuromonadales</taxon>
        <taxon>Geoalkalibacteraceae</taxon>
        <taxon>Geoalkalibacter</taxon>
    </lineage>
</organism>
<dbReference type="RefSeq" id="WP_040199505.1">
    <property type="nucleotide sequence ID" value="NZ_CP010311.1"/>
</dbReference>
<dbReference type="KEGG" id="gsb:GSUB_04945"/>
<protein>
    <submittedName>
        <fullName evidence="1">Uncharacterized protein</fullName>
    </submittedName>
</protein>
<dbReference type="SUPFAM" id="SSF46785">
    <property type="entry name" value="Winged helix' DNA-binding domain"/>
    <property type="match status" value="1"/>
</dbReference>
<dbReference type="HOGENOM" id="CLU_745640_0_0_7"/>
<dbReference type="AlphaFoldDB" id="A0A0B5FN89"/>
<evidence type="ECO:0000313" key="1">
    <source>
        <dbReference type="EMBL" id="AJF06039.1"/>
    </source>
</evidence>
<keyword evidence="2" id="KW-1185">Reference proteome</keyword>
<name>A0A0B5FN89_9BACT</name>
<dbReference type="Proteomes" id="UP000035036">
    <property type="component" value="Chromosome"/>
</dbReference>
<dbReference type="OrthoDB" id="192660at2"/>
<dbReference type="EMBL" id="CP010311">
    <property type="protein sequence ID" value="AJF06039.1"/>
    <property type="molecule type" value="Genomic_DNA"/>
</dbReference>
<accession>A0A0B5FN89</accession>
<dbReference type="InterPro" id="IPR036390">
    <property type="entry name" value="WH_DNA-bd_sf"/>
</dbReference>
<sequence>MSTSLREFKQIVLEKLLDFLWRQWTAIGVSGYGSSEETKVVDPEALLLLTLTVARYDPRLFDQVMDWLELNGDFLNIQRLQNITQKFEFQCGPALSSVAEILGQKTAVALKWKKLATKYVCEEEEPLFFQQNGNPLPAPKECDEIFRRHGLLRPPYQRRKLSRPFPRNGMPPLLLRLRALFGVSHRCEILSVLGSTDEMHPSQIAKVTGFGPRSTQNILAEMVHSGAIQVRSDAREKFYALTPGILDQLLRPQGPTPWVKSIALFRALEILWIEISNPGLINQEPLVLASQWRVTAKKIKPLLGDAGFGQPLREGAYTGEKYHQIFADDIVQVIKKL</sequence>